<organism evidence="1 2">
    <name type="scientific">Streptomyces thermospinosisporus</name>
    <dbReference type="NCBI Taxonomy" id="161482"/>
    <lineage>
        <taxon>Bacteria</taxon>
        <taxon>Bacillati</taxon>
        <taxon>Actinomycetota</taxon>
        <taxon>Actinomycetes</taxon>
        <taxon>Kitasatosporales</taxon>
        <taxon>Streptomycetaceae</taxon>
        <taxon>Streptomyces</taxon>
    </lineage>
</organism>
<protein>
    <recommendedName>
        <fullName evidence="3">Transposase</fullName>
    </recommendedName>
</protein>
<sequence>MIVQYTRKTKDGRYDAVKGQKIGVINAFCRNQPHNKCPGWMNK</sequence>
<evidence type="ECO:0000313" key="1">
    <source>
        <dbReference type="EMBL" id="GAA1424872.1"/>
    </source>
</evidence>
<accession>A0ABN1YXH8</accession>
<proteinExistence type="predicted"/>
<dbReference type="EMBL" id="BAAAIZ010000041">
    <property type="protein sequence ID" value="GAA1424872.1"/>
    <property type="molecule type" value="Genomic_DNA"/>
</dbReference>
<gene>
    <name evidence="1" type="ORF">GCM10009601_30500</name>
</gene>
<name>A0ABN1YXH8_9ACTN</name>
<keyword evidence="2" id="KW-1185">Reference proteome</keyword>
<evidence type="ECO:0000313" key="2">
    <source>
        <dbReference type="Proteomes" id="UP001500973"/>
    </source>
</evidence>
<reference evidence="2" key="1">
    <citation type="journal article" date="2019" name="Int. J. Syst. Evol. Microbiol.">
        <title>The Global Catalogue of Microorganisms (GCM) 10K type strain sequencing project: providing services to taxonomists for standard genome sequencing and annotation.</title>
        <authorList>
            <consortium name="The Broad Institute Genomics Platform"/>
            <consortium name="The Broad Institute Genome Sequencing Center for Infectious Disease"/>
            <person name="Wu L."/>
            <person name="Ma J."/>
        </authorList>
    </citation>
    <scope>NUCLEOTIDE SEQUENCE [LARGE SCALE GENOMIC DNA]</scope>
    <source>
        <strain evidence="2">JCM 11756</strain>
    </source>
</reference>
<evidence type="ECO:0008006" key="3">
    <source>
        <dbReference type="Google" id="ProtNLM"/>
    </source>
</evidence>
<dbReference type="Proteomes" id="UP001500973">
    <property type="component" value="Unassembled WGS sequence"/>
</dbReference>
<comment type="caution">
    <text evidence="1">The sequence shown here is derived from an EMBL/GenBank/DDBJ whole genome shotgun (WGS) entry which is preliminary data.</text>
</comment>